<dbReference type="Gene3D" id="3.60.15.10">
    <property type="entry name" value="Ribonuclease Z/Hydroxyacylglutathione hydrolase-like"/>
    <property type="match status" value="1"/>
</dbReference>
<feature type="domain" description="Metallo-beta-lactamase" evidence="5">
    <location>
        <begin position="11"/>
        <end position="105"/>
    </location>
</feature>
<dbReference type="GO" id="GO:0046872">
    <property type="term" value="F:metal ion binding"/>
    <property type="evidence" value="ECO:0007669"/>
    <property type="project" value="UniProtKB-KW"/>
</dbReference>
<accession>A0A9D1HDL1</accession>
<dbReference type="InterPro" id="IPR001279">
    <property type="entry name" value="Metallo-B-lactamas"/>
</dbReference>
<keyword evidence="4" id="KW-0862">Zinc</keyword>
<dbReference type="InterPro" id="IPR036866">
    <property type="entry name" value="RibonucZ/Hydroxyglut_hydro"/>
</dbReference>
<name>A0A9D1HDL1_9FIRM</name>
<proteinExistence type="predicted"/>
<evidence type="ECO:0000259" key="5">
    <source>
        <dbReference type="Pfam" id="PF00753"/>
    </source>
</evidence>
<feature type="non-terminal residue" evidence="6">
    <location>
        <position position="118"/>
    </location>
</feature>
<dbReference type="PANTHER" id="PTHR46233:SF3">
    <property type="entry name" value="HYDROXYACYLGLUTATHIONE HYDROLASE GLOC"/>
    <property type="match status" value="1"/>
</dbReference>
<reference evidence="6" key="1">
    <citation type="submission" date="2020-10" db="EMBL/GenBank/DDBJ databases">
        <authorList>
            <person name="Gilroy R."/>
        </authorList>
    </citation>
    <scope>NUCLEOTIDE SEQUENCE</scope>
    <source>
        <strain evidence="6">CHK176-22527</strain>
    </source>
</reference>
<dbReference type="EMBL" id="DVLX01000045">
    <property type="protein sequence ID" value="HIT99420.1"/>
    <property type="molecule type" value="Genomic_DNA"/>
</dbReference>
<dbReference type="GO" id="GO:0016787">
    <property type="term" value="F:hydrolase activity"/>
    <property type="evidence" value="ECO:0007669"/>
    <property type="project" value="UniProtKB-KW"/>
</dbReference>
<gene>
    <name evidence="6" type="ORF">IAD12_04110</name>
</gene>
<keyword evidence="2" id="KW-0479">Metal-binding</keyword>
<dbReference type="PANTHER" id="PTHR46233">
    <property type="entry name" value="HYDROXYACYLGLUTATHIONE HYDROLASE GLOC"/>
    <property type="match status" value="1"/>
</dbReference>
<evidence type="ECO:0000313" key="7">
    <source>
        <dbReference type="Proteomes" id="UP000824159"/>
    </source>
</evidence>
<organism evidence="6 7">
    <name type="scientific">Candidatus Allocopromorpha excrementavium</name>
    <dbReference type="NCBI Taxonomy" id="2840741"/>
    <lineage>
        <taxon>Bacteria</taxon>
        <taxon>Bacillati</taxon>
        <taxon>Bacillota</taxon>
        <taxon>Clostridia</taxon>
        <taxon>Eubacteriales</taxon>
        <taxon>Eubacteriaceae</taxon>
        <taxon>Eubacteriaceae incertae sedis</taxon>
        <taxon>Candidatus Allocopromorpha</taxon>
    </lineage>
</organism>
<reference evidence="6" key="2">
    <citation type="journal article" date="2021" name="PeerJ">
        <title>Extensive microbial diversity within the chicken gut microbiome revealed by metagenomics and culture.</title>
        <authorList>
            <person name="Gilroy R."/>
            <person name="Ravi A."/>
            <person name="Getino M."/>
            <person name="Pursley I."/>
            <person name="Horton D.L."/>
            <person name="Alikhan N.F."/>
            <person name="Baker D."/>
            <person name="Gharbi K."/>
            <person name="Hall N."/>
            <person name="Watson M."/>
            <person name="Adriaenssens E.M."/>
            <person name="Foster-Nyarko E."/>
            <person name="Jarju S."/>
            <person name="Secka A."/>
            <person name="Antonio M."/>
            <person name="Oren A."/>
            <person name="Chaudhuri R.R."/>
            <person name="La Ragione R."/>
            <person name="Hildebrand F."/>
            <person name="Pallen M.J."/>
        </authorList>
    </citation>
    <scope>NUCLEOTIDE SEQUENCE</scope>
    <source>
        <strain evidence="6">CHK176-22527</strain>
    </source>
</reference>
<dbReference type="CDD" id="cd06262">
    <property type="entry name" value="metallo-hydrolase-like_MBL-fold"/>
    <property type="match status" value="1"/>
</dbReference>
<evidence type="ECO:0000256" key="3">
    <source>
        <dbReference type="ARBA" id="ARBA00022801"/>
    </source>
</evidence>
<comment type="cofactor">
    <cofactor evidence="1">
        <name>Zn(2+)</name>
        <dbReference type="ChEBI" id="CHEBI:29105"/>
    </cofactor>
</comment>
<keyword evidence="3" id="KW-0378">Hydrolase</keyword>
<evidence type="ECO:0000256" key="2">
    <source>
        <dbReference type="ARBA" id="ARBA00022723"/>
    </source>
</evidence>
<evidence type="ECO:0000256" key="4">
    <source>
        <dbReference type="ARBA" id="ARBA00022833"/>
    </source>
</evidence>
<dbReference type="Proteomes" id="UP000824159">
    <property type="component" value="Unassembled WGS sequence"/>
</dbReference>
<dbReference type="SUPFAM" id="SSF56281">
    <property type="entry name" value="Metallo-hydrolase/oxidoreductase"/>
    <property type="match status" value="1"/>
</dbReference>
<dbReference type="InterPro" id="IPR051453">
    <property type="entry name" value="MBL_Glyoxalase_II"/>
</dbReference>
<comment type="caution">
    <text evidence="6">The sequence shown here is derived from an EMBL/GenBank/DDBJ whole genome shotgun (WGS) entry which is preliminary data.</text>
</comment>
<dbReference type="AlphaFoldDB" id="A0A9D1HDL1"/>
<sequence>MRITNLPSGMLSVNTYLAVDEETNKGIIVDPGGYNKALTNAVAENGTDIEYIIITHGHSDHICGVNEHKEEFPNAKVVAYKDEEPMLLSPDMNQSIAFGQPYTVKADILVSDGDELDF</sequence>
<protein>
    <submittedName>
        <fullName evidence="6">MBL fold metallo-hydrolase</fullName>
    </submittedName>
</protein>
<dbReference type="Pfam" id="PF00753">
    <property type="entry name" value="Lactamase_B"/>
    <property type="match status" value="1"/>
</dbReference>
<evidence type="ECO:0000256" key="1">
    <source>
        <dbReference type="ARBA" id="ARBA00001947"/>
    </source>
</evidence>
<evidence type="ECO:0000313" key="6">
    <source>
        <dbReference type="EMBL" id="HIT99420.1"/>
    </source>
</evidence>